<feature type="transmembrane region" description="Helical" evidence="6">
    <location>
        <begin position="407"/>
        <end position="426"/>
    </location>
</feature>
<evidence type="ECO:0000313" key="7">
    <source>
        <dbReference type="EMBL" id="RNJ56341.1"/>
    </source>
</evidence>
<accession>A0A3M9Y7X4</accession>
<dbReference type="SUPFAM" id="SSF103473">
    <property type="entry name" value="MFS general substrate transporter"/>
    <property type="match status" value="1"/>
</dbReference>
<feature type="transmembrane region" description="Helical" evidence="6">
    <location>
        <begin position="66"/>
        <end position="83"/>
    </location>
</feature>
<keyword evidence="2" id="KW-0813">Transport</keyword>
<name>A0A3M9Y7X4_9PEZI</name>
<organism evidence="7 8">
    <name type="scientific">Verticillium nonalfalfae</name>
    <dbReference type="NCBI Taxonomy" id="1051616"/>
    <lineage>
        <taxon>Eukaryota</taxon>
        <taxon>Fungi</taxon>
        <taxon>Dikarya</taxon>
        <taxon>Ascomycota</taxon>
        <taxon>Pezizomycotina</taxon>
        <taxon>Sordariomycetes</taxon>
        <taxon>Hypocreomycetidae</taxon>
        <taxon>Glomerellales</taxon>
        <taxon>Plectosphaerellaceae</taxon>
        <taxon>Verticillium</taxon>
    </lineage>
</organism>
<evidence type="ECO:0000256" key="5">
    <source>
        <dbReference type="ARBA" id="ARBA00023136"/>
    </source>
</evidence>
<keyword evidence="8" id="KW-1185">Reference proteome</keyword>
<feature type="transmembrane region" description="Helical" evidence="6">
    <location>
        <begin position="221"/>
        <end position="243"/>
    </location>
</feature>
<comment type="subcellular location">
    <subcellularLocation>
        <location evidence="1">Membrane</location>
        <topology evidence="1">Multi-pass membrane protein</topology>
    </subcellularLocation>
</comment>
<evidence type="ECO:0000313" key="8">
    <source>
        <dbReference type="Proteomes" id="UP000267145"/>
    </source>
</evidence>
<dbReference type="InterPro" id="IPR036259">
    <property type="entry name" value="MFS_trans_sf"/>
</dbReference>
<feature type="transmembrane region" description="Helical" evidence="6">
    <location>
        <begin position="23"/>
        <end position="46"/>
    </location>
</feature>
<sequence>MNAQTPPAPAPATWASLPRKSQLFILFLCRAVDFLQVASLQAYIFFQLKSFDAGLSDAAASAQAGVLQGCFSGAQVVTAVLWGKASDAPWAGRKVVIMTGLMGTALSCVGYAFVKTFAWAVFWRIVGGGVNGTVGAVRTMVAENVAEKRFQSRAFLLLPLSFNVANVIGPRKSRGPSSENAIIELTPSAMGGFLADAPTTLPRFFGRDAIFGFRWIQAYPYALPSLLNAVFLTLVSGLVFFCLEETSPERKDGYDLGLAIAARIRSRLSGAPSSSGYSRVETSDLGLGEEDSIVLNTAEVPATNQPTRQCRQKTRQKLPFHRIWTRNVILILLTTALFEFQLGAFANLWPLFLSTPRPASGSAPLAGGLAFSAPKVGLGMSLLGLLGLPLQLALYPPLQARLGTLRSYRYFLPLFSVAYLLAPMLAVLSPAALGGFVMWVGITLVAACQVLARTFTMPAGIMLLNNGSPHPSVLGTIHGLGQSVAAGFRTVGPVASGWLYGMGLNAGNVIIGWWGVAGVAVLCSVSALWVYEGTGHEIVLEGEEE</sequence>
<dbReference type="GO" id="GO:0016020">
    <property type="term" value="C:membrane"/>
    <property type="evidence" value="ECO:0007669"/>
    <property type="project" value="UniProtKB-SubCell"/>
</dbReference>
<proteinExistence type="predicted"/>
<dbReference type="GeneID" id="39611085"/>
<dbReference type="InterPro" id="IPR011701">
    <property type="entry name" value="MFS"/>
</dbReference>
<keyword evidence="5 6" id="KW-0472">Membrane</keyword>
<keyword evidence="3 6" id="KW-0812">Transmembrane</keyword>
<feature type="transmembrane region" description="Helical" evidence="6">
    <location>
        <begin position="95"/>
        <end position="114"/>
    </location>
</feature>
<feature type="transmembrane region" description="Helical" evidence="6">
    <location>
        <begin position="328"/>
        <end position="352"/>
    </location>
</feature>
<evidence type="ECO:0000256" key="6">
    <source>
        <dbReference type="SAM" id="Phobius"/>
    </source>
</evidence>
<dbReference type="Proteomes" id="UP000267145">
    <property type="component" value="Unassembled WGS sequence"/>
</dbReference>
<feature type="transmembrane region" description="Helical" evidence="6">
    <location>
        <begin position="372"/>
        <end position="395"/>
    </location>
</feature>
<protein>
    <recommendedName>
        <fullName evidence="9">Major facilitator superfamily (MFS) profile domain-containing protein</fullName>
    </recommendedName>
</protein>
<reference evidence="7 8" key="1">
    <citation type="submission" date="2018-10" db="EMBL/GenBank/DDBJ databases">
        <title>Genome sequence of Verticillium nonalfalfae VnAa140.</title>
        <authorList>
            <person name="Stajich J.E."/>
            <person name="Kasson M.T."/>
        </authorList>
    </citation>
    <scope>NUCLEOTIDE SEQUENCE [LARGE SCALE GENOMIC DNA]</scope>
    <source>
        <strain evidence="7 8">VnAa140</strain>
    </source>
</reference>
<evidence type="ECO:0000256" key="3">
    <source>
        <dbReference type="ARBA" id="ARBA00022692"/>
    </source>
</evidence>
<dbReference type="PANTHER" id="PTHR23504">
    <property type="entry name" value="MAJOR FACILITATOR SUPERFAMILY DOMAIN-CONTAINING PROTEIN 10"/>
    <property type="match status" value="1"/>
</dbReference>
<feature type="transmembrane region" description="Helical" evidence="6">
    <location>
        <begin position="509"/>
        <end position="531"/>
    </location>
</feature>
<dbReference type="RefSeq" id="XP_028494499.1">
    <property type="nucleotide sequence ID" value="XM_028641506.1"/>
</dbReference>
<dbReference type="PANTHER" id="PTHR23504:SF16">
    <property type="entry name" value="TRANSPORTER, PUTATIVE (AFU_ORTHOLOGUE AFUA_1G13970)-RELATED"/>
    <property type="match status" value="1"/>
</dbReference>
<comment type="caution">
    <text evidence="7">The sequence shown here is derived from an EMBL/GenBank/DDBJ whole genome shotgun (WGS) entry which is preliminary data.</text>
</comment>
<evidence type="ECO:0000256" key="1">
    <source>
        <dbReference type="ARBA" id="ARBA00004141"/>
    </source>
</evidence>
<evidence type="ECO:0008006" key="9">
    <source>
        <dbReference type="Google" id="ProtNLM"/>
    </source>
</evidence>
<evidence type="ECO:0000256" key="4">
    <source>
        <dbReference type="ARBA" id="ARBA00022989"/>
    </source>
</evidence>
<keyword evidence="4 6" id="KW-1133">Transmembrane helix</keyword>
<dbReference type="AlphaFoldDB" id="A0A3M9Y7X4"/>
<dbReference type="Gene3D" id="1.20.1250.20">
    <property type="entry name" value="MFS general substrate transporter like domains"/>
    <property type="match status" value="1"/>
</dbReference>
<dbReference type="GO" id="GO:0022857">
    <property type="term" value="F:transmembrane transporter activity"/>
    <property type="evidence" value="ECO:0007669"/>
    <property type="project" value="InterPro"/>
</dbReference>
<evidence type="ECO:0000256" key="2">
    <source>
        <dbReference type="ARBA" id="ARBA00022448"/>
    </source>
</evidence>
<dbReference type="Pfam" id="PF07690">
    <property type="entry name" value="MFS_1"/>
    <property type="match status" value="1"/>
</dbReference>
<gene>
    <name evidence="7" type="ORF">D7B24_007396</name>
</gene>
<feature type="transmembrane region" description="Helical" evidence="6">
    <location>
        <begin position="432"/>
        <end position="452"/>
    </location>
</feature>
<dbReference type="EMBL" id="RBVV01000059">
    <property type="protein sequence ID" value="RNJ56341.1"/>
    <property type="molecule type" value="Genomic_DNA"/>
</dbReference>